<feature type="chain" id="PRO_5042488369" evidence="3">
    <location>
        <begin position="25"/>
        <end position="171"/>
    </location>
</feature>
<accession>A0AAJ2K3U5</accession>
<feature type="coiled-coil region" evidence="1">
    <location>
        <begin position="59"/>
        <end position="93"/>
    </location>
</feature>
<name>A0AAJ2K3U5_9BACL</name>
<evidence type="ECO:0000256" key="2">
    <source>
        <dbReference type="SAM" id="MobiDB-lite"/>
    </source>
</evidence>
<sequence length="171" mass="19365">MKRNSTVAAWTCLMLLLMASPAAAQSRTALDAATDKSREQAAVRVVTSSQAVVQPNQQSTETDKQLEQVQAQMKEIRAEMKQLREKKIQLLAKKHGISTEGKSNKQIHQELREKLGIKGRLFHEKHHNNGKHVEDRQTQLQHEEEKHRAEVDGLTPEEIKAKFQESNGSVK</sequence>
<evidence type="ECO:0000256" key="3">
    <source>
        <dbReference type="SAM" id="SignalP"/>
    </source>
</evidence>
<keyword evidence="4" id="KW-0378">Hydrolase</keyword>
<dbReference type="EMBL" id="JAVYAA010000011">
    <property type="protein sequence ID" value="MDT8980075.1"/>
    <property type="molecule type" value="Genomic_DNA"/>
</dbReference>
<keyword evidence="5" id="KW-1185">Reference proteome</keyword>
<feature type="signal peptide" evidence="3">
    <location>
        <begin position="1"/>
        <end position="24"/>
    </location>
</feature>
<dbReference type="GO" id="GO:0006508">
    <property type="term" value="P:proteolysis"/>
    <property type="evidence" value="ECO:0007669"/>
    <property type="project" value="UniProtKB-KW"/>
</dbReference>
<protein>
    <submittedName>
        <fullName evidence="4">Serine protease</fullName>
    </submittedName>
</protein>
<proteinExistence type="predicted"/>
<organism evidence="4 5">
    <name type="scientific">Paenibacillus suaedae</name>
    <dbReference type="NCBI Taxonomy" id="3077233"/>
    <lineage>
        <taxon>Bacteria</taxon>
        <taxon>Bacillati</taxon>
        <taxon>Bacillota</taxon>
        <taxon>Bacilli</taxon>
        <taxon>Bacillales</taxon>
        <taxon>Paenibacillaceae</taxon>
        <taxon>Paenibacillus</taxon>
    </lineage>
</organism>
<gene>
    <name evidence="4" type="ORF">RQP50_28005</name>
</gene>
<feature type="region of interest" description="Disordered" evidence="2">
    <location>
        <begin position="122"/>
        <end position="171"/>
    </location>
</feature>
<dbReference type="Proteomes" id="UP001250538">
    <property type="component" value="Unassembled WGS sequence"/>
</dbReference>
<keyword evidence="1" id="KW-0175">Coiled coil</keyword>
<evidence type="ECO:0000313" key="4">
    <source>
        <dbReference type="EMBL" id="MDT8980075.1"/>
    </source>
</evidence>
<reference evidence="5" key="1">
    <citation type="submission" date="2023-09" db="EMBL/GenBank/DDBJ databases">
        <title>Paenibacillus sp. chi10 Genome sequencing and assembly.</title>
        <authorList>
            <person name="Kim I."/>
        </authorList>
    </citation>
    <scope>NUCLEOTIDE SEQUENCE [LARGE SCALE GENOMIC DNA]</scope>
    <source>
        <strain evidence="5">chi10</strain>
    </source>
</reference>
<comment type="caution">
    <text evidence="4">The sequence shown here is derived from an EMBL/GenBank/DDBJ whole genome shotgun (WGS) entry which is preliminary data.</text>
</comment>
<keyword evidence="4" id="KW-0645">Protease</keyword>
<evidence type="ECO:0000313" key="5">
    <source>
        <dbReference type="Proteomes" id="UP001250538"/>
    </source>
</evidence>
<feature type="compositionally biased region" description="Basic and acidic residues" evidence="2">
    <location>
        <begin position="131"/>
        <end position="163"/>
    </location>
</feature>
<keyword evidence="3" id="KW-0732">Signal</keyword>
<dbReference type="GO" id="GO:0008233">
    <property type="term" value="F:peptidase activity"/>
    <property type="evidence" value="ECO:0007669"/>
    <property type="project" value="UniProtKB-KW"/>
</dbReference>
<evidence type="ECO:0000256" key="1">
    <source>
        <dbReference type="SAM" id="Coils"/>
    </source>
</evidence>
<dbReference type="RefSeq" id="WP_315747411.1">
    <property type="nucleotide sequence ID" value="NZ_JAVYAA010000011.1"/>
</dbReference>
<dbReference type="AlphaFoldDB" id="A0AAJ2K3U5"/>